<reference evidence="2 3" key="1">
    <citation type="journal article" date="2019" name="Int. J. Syst. Evol. Microbiol.">
        <title>The Global Catalogue of Microorganisms (GCM) 10K type strain sequencing project: providing services to taxonomists for standard genome sequencing and annotation.</title>
        <authorList>
            <consortium name="The Broad Institute Genomics Platform"/>
            <consortium name="The Broad Institute Genome Sequencing Center for Infectious Disease"/>
            <person name="Wu L."/>
            <person name="Ma J."/>
        </authorList>
    </citation>
    <scope>NUCLEOTIDE SEQUENCE [LARGE SCALE GENOMIC DNA]</scope>
    <source>
        <strain evidence="2 3">XZYJ18</strain>
    </source>
</reference>
<dbReference type="AlphaFoldDB" id="A0ABD5PXJ2"/>
<evidence type="ECO:0000313" key="2">
    <source>
        <dbReference type="EMBL" id="MFC4822955.1"/>
    </source>
</evidence>
<dbReference type="GeneID" id="73046000"/>
<dbReference type="InterPro" id="IPR023976">
    <property type="entry name" value="CHP04031_Htur1727"/>
</dbReference>
<dbReference type="InterPro" id="IPR009359">
    <property type="entry name" value="PaaB"/>
</dbReference>
<dbReference type="RefSeq" id="WP_254267541.1">
    <property type="nucleotide sequence ID" value="NZ_CP100400.1"/>
</dbReference>
<feature type="region of interest" description="Disordered" evidence="1">
    <location>
        <begin position="76"/>
        <end position="97"/>
    </location>
</feature>
<dbReference type="Gene3D" id="3.10.20.520">
    <property type="entry name" value="Phenylacetic acid degradation B"/>
    <property type="match status" value="1"/>
</dbReference>
<sequence>MVEKARRAKVEESRPDADPAWEILARDEADDPPRYVGTVRAADAEAAHEEATRLFCWYAHEVWVCPAREIRKFSADAEEETELAVPESGTEGRTHEL</sequence>
<dbReference type="EMBL" id="JBHSHT010000001">
    <property type="protein sequence ID" value="MFC4822955.1"/>
    <property type="molecule type" value="Genomic_DNA"/>
</dbReference>
<dbReference type="Pfam" id="PF06243">
    <property type="entry name" value="PaaB"/>
    <property type="match status" value="1"/>
</dbReference>
<organism evidence="2 3">
    <name type="scientific">Halorussus aquaticus</name>
    <dbReference type="NCBI Taxonomy" id="2953748"/>
    <lineage>
        <taxon>Archaea</taxon>
        <taxon>Methanobacteriati</taxon>
        <taxon>Methanobacteriota</taxon>
        <taxon>Stenosarchaea group</taxon>
        <taxon>Halobacteria</taxon>
        <taxon>Halobacteriales</taxon>
        <taxon>Haladaptataceae</taxon>
        <taxon>Halorussus</taxon>
    </lineage>
</organism>
<comment type="caution">
    <text evidence="2">The sequence shown here is derived from an EMBL/GenBank/DDBJ whole genome shotgun (WGS) entry which is preliminary data.</text>
</comment>
<gene>
    <name evidence="2" type="ORF">ACFO9K_01645</name>
</gene>
<protein>
    <submittedName>
        <fullName evidence="2">Htur_1727 family rSAM-partnered candidate RiPP</fullName>
    </submittedName>
</protein>
<dbReference type="Proteomes" id="UP001595945">
    <property type="component" value="Unassembled WGS sequence"/>
</dbReference>
<evidence type="ECO:0000256" key="1">
    <source>
        <dbReference type="SAM" id="MobiDB-lite"/>
    </source>
</evidence>
<dbReference type="NCBIfam" id="TIGR04031">
    <property type="entry name" value="Htur_1727_fam"/>
    <property type="match status" value="1"/>
</dbReference>
<keyword evidence="3" id="KW-1185">Reference proteome</keyword>
<evidence type="ECO:0000313" key="3">
    <source>
        <dbReference type="Proteomes" id="UP001595945"/>
    </source>
</evidence>
<accession>A0ABD5PXJ2</accession>
<dbReference type="InterPro" id="IPR038693">
    <property type="entry name" value="PaaB_sf"/>
</dbReference>
<name>A0ABD5PXJ2_9EURY</name>
<proteinExistence type="predicted"/>